<evidence type="ECO:0000313" key="1">
    <source>
        <dbReference type="EMBL" id="KAL2849208.1"/>
    </source>
</evidence>
<gene>
    <name evidence="1" type="ORF">BJY01DRAFT_210874</name>
</gene>
<dbReference type="Proteomes" id="UP001610446">
    <property type="component" value="Unassembled WGS sequence"/>
</dbReference>
<comment type="caution">
    <text evidence="1">The sequence shown here is derived from an EMBL/GenBank/DDBJ whole genome shotgun (WGS) entry which is preliminary data.</text>
</comment>
<keyword evidence="2" id="KW-1185">Reference proteome</keyword>
<sequence>MIIFLLEFHFSQSFTVTHLLHYFNPLWSPPSRRRILDSGRRHPRPGANLALYLLPYTLCSFPNFHLLRQLQSIAANAPCGLTQRKRIRVSYSIHYTVTDYSFLSRYHISPSCLFTQDLASGYPLSPGK</sequence>
<protein>
    <submittedName>
        <fullName evidence="1">Uncharacterized protein</fullName>
    </submittedName>
</protein>
<dbReference type="EMBL" id="JBFXLU010000044">
    <property type="protein sequence ID" value="KAL2849208.1"/>
    <property type="molecule type" value="Genomic_DNA"/>
</dbReference>
<reference evidence="1 2" key="1">
    <citation type="submission" date="2024-07" db="EMBL/GenBank/DDBJ databases">
        <title>Section-level genome sequencing and comparative genomics of Aspergillus sections Usti and Cavernicolus.</title>
        <authorList>
            <consortium name="Lawrence Berkeley National Laboratory"/>
            <person name="Nybo J.L."/>
            <person name="Vesth T.C."/>
            <person name="Theobald S."/>
            <person name="Frisvad J.C."/>
            <person name="Larsen T.O."/>
            <person name="Kjaerboelling I."/>
            <person name="Rothschild-Mancinelli K."/>
            <person name="Lyhne E.K."/>
            <person name="Kogle M.E."/>
            <person name="Barry K."/>
            <person name="Clum A."/>
            <person name="Na H."/>
            <person name="Ledsgaard L."/>
            <person name="Lin J."/>
            <person name="Lipzen A."/>
            <person name="Kuo A."/>
            <person name="Riley R."/>
            <person name="Mondo S."/>
            <person name="Labutti K."/>
            <person name="Haridas S."/>
            <person name="Pangalinan J."/>
            <person name="Salamov A.A."/>
            <person name="Simmons B.A."/>
            <person name="Magnuson J.K."/>
            <person name="Chen J."/>
            <person name="Drula E."/>
            <person name="Henrissat B."/>
            <person name="Wiebenga A."/>
            <person name="Lubbers R.J."/>
            <person name="Gomes A.C."/>
            <person name="Makela M.R."/>
            <person name="Stajich J."/>
            <person name="Grigoriev I.V."/>
            <person name="Mortensen U.H."/>
            <person name="De Vries R.P."/>
            <person name="Baker S.E."/>
            <person name="Andersen M.R."/>
        </authorList>
    </citation>
    <scope>NUCLEOTIDE SEQUENCE [LARGE SCALE GENOMIC DNA]</scope>
    <source>
        <strain evidence="1 2">CBS 123904</strain>
    </source>
</reference>
<evidence type="ECO:0000313" key="2">
    <source>
        <dbReference type="Proteomes" id="UP001610446"/>
    </source>
</evidence>
<organism evidence="1 2">
    <name type="scientific">Aspergillus pseudoustus</name>
    <dbReference type="NCBI Taxonomy" id="1810923"/>
    <lineage>
        <taxon>Eukaryota</taxon>
        <taxon>Fungi</taxon>
        <taxon>Dikarya</taxon>
        <taxon>Ascomycota</taxon>
        <taxon>Pezizomycotina</taxon>
        <taxon>Eurotiomycetes</taxon>
        <taxon>Eurotiomycetidae</taxon>
        <taxon>Eurotiales</taxon>
        <taxon>Aspergillaceae</taxon>
        <taxon>Aspergillus</taxon>
        <taxon>Aspergillus subgen. Nidulantes</taxon>
    </lineage>
</organism>
<accession>A0ABR4KD95</accession>
<proteinExistence type="predicted"/>
<name>A0ABR4KD95_9EURO</name>